<dbReference type="GO" id="GO:0055085">
    <property type="term" value="P:transmembrane transport"/>
    <property type="evidence" value="ECO:0007669"/>
    <property type="project" value="InterPro"/>
</dbReference>
<dbReference type="PANTHER" id="PTHR30193">
    <property type="entry name" value="ABC TRANSPORTER PERMEASE PROTEIN"/>
    <property type="match status" value="1"/>
</dbReference>
<comment type="similarity">
    <text evidence="7">Belongs to the binding-protein-dependent transport system permease family.</text>
</comment>
<evidence type="ECO:0000256" key="5">
    <source>
        <dbReference type="ARBA" id="ARBA00022989"/>
    </source>
</evidence>
<dbReference type="AlphaFoldDB" id="A0A1H0MA94"/>
<dbReference type="InterPro" id="IPR000515">
    <property type="entry name" value="MetI-like"/>
</dbReference>
<dbReference type="PANTHER" id="PTHR30193:SF41">
    <property type="entry name" value="DIACETYLCHITOBIOSE UPTAKE SYSTEM PERMEASE PROTEIN NGCF"/>
    <property type="match status" value="1"/>
</dbReference>
<keyword evidence="10" id="KW-0762">Sugar transport</keyword>
<keyword evidence="6 7" id="KW-0472">Membrane</keyword>
<keyword evidence="11" id="KW-1185">Reference proteome</keyword>
<dbReference type="EMBL" id="FNIE01000012">
    <property type="protein sequence ID" value="SDO77040.1"/>
    <property type="molecule type" value="Genomic_DNA"/>
</dbReference>
<dbReference type="CDD" id="cd06261">
    <property type="entry name" value="TM_PBP2"/>
    <property type="match status" value="1"/>
</dbReference>
<dbReference type="PROSITE" id="PS50928">
    <property type="entry name" value="ABC_TM1"/>
    <property type="match status" value="1"/>
</dbReference>
<proteinExistence type="inferred from homology"/>
<evidence type="ECO:0000313" key="11">
    <source>
        <dbReference type="Proteomes" id="UP000199341"/>
    </source>
</evidence>
<feature type="domain" description="ABC transmembrane type-1" evidence="9">
    <location>
        <begin position="117"/>
        <end position="335"/>
    </location>
</feature>
<dbReference type="Gene3D" id="1.10.3720.10">
    <property type="entry name" value="MetI-like"/>
    <property type="match status" value="1"/>
</dbReference>
<dbReference type="SUPFAM" id="SSF161098">
    <property type="entry name" value="MetI-like"/>
    <property type="match status" value="1"/>
</dbReference>
<protein>
    <submittedName>
        <fullName evidence="10">Multiple sugar transport system permease protein/raffinose/stachyose/melibiose transport system permease protein</fullName>
    </submittedName>
</protein>
<dbReference type="Pfam" id="PF00528">
    <property type="entry name" value="BPD_transp_1"/>
    <property type="match status" value="1"/>
</dbReference>
<feature type="transmembrane region" description="Helical" evidence="7">
    <location>
        <begin position="154"/>
        <end position="174"/>
    </location>
</feature>
<evidence type="ECO:0000259" key="9">
    <source>
        <dbReference type="PROSITE" id="PS50928"/>
    </source>
</evidence>
<dbReference type="STRING" id="310781.SAMN05216259_112118"/>
<feature type="transmembrane region" description="Helical" evidence="7">
    <location>
        <begin position="206"/>
        <end position="227"/>
    </location>
</feature>
<dbReference type="GO" id="GO:0005886">
    <property type="term" value="C:plasma membrane"/>
    <property type="evidence" value="ECO:0007669"/>
    <property type="project" value="UniProtKB-SubCell"/>
</dbReference>
<evidence type="ECO:0000256" key="8">
    <source>
        <dbReference type="SAM" id="MobiDB-lite"/>
    </source>
</evidence>
<comment type="subcellular location">
    <subcellularLocation>
        <location evidence="1 7">Cell membrane</location>
        <topology evidence="1 7">Multi-pass membrane protein</topology>
    </subcellularLocation>
</comment>
<feature type="transmembrane region" description="Helical" evidence="7">
    <location>
        <begin position="248"/>
        <end position="270"/>
    </location>
</feature>
<dbReference type="Proteomes" id="UP000199341">
    <property type="component" value="Unassembled WGS sequence"/>
</dbReference>
<sequence length="343" mass="37013">MTPLSHGLPRPAATTGPVPAGRDPAGSGPKARPAATAAPPPRRSPRRGREALSGWLFVAPALALFLLMGLYTVGYGFLLSFAQWNGFAPHWTWVGVQNYKDLLWANPLYAPRVRNAAAHTLYVMVAVPLLTVAVSFPLAVLLNSARRMQSLLRSVYFVPYVTSGIAVFFAWQYILQPDGAVNTLLKSLGLGSLAQPQGWLGNPHTALPTMIVVTVWLAVPVAMLLYLTGLQGIDRSVLEAAQLDGAGWWRTNASVVWPLLRPITLVVVLLNLRDSLQGFQTFLVMTNGGPGDHTNVLGLEAYRLAFLKDLAPTLGVASALGWLLFAAALVLALVNLRLLRSRT</sequence>
<feature type="transmembrane region" description="Helical" evidence="7">
    <location>
        <begin position="52"/>
        <end position="78"/>
    </location>
</feature>
<evidence type="ECO:0000313" key="10">
    <source>
        <dbReference type="EMBL" id="SDO77040.1"/>
    </source>
</evidence>
<accession>A0A1H0MA94</accession>
<keyword evidence="2 7" id="KW-0813">Transport</keyword>
<evidence type="ECO:0000256" key="1">
    <source>
        <dbReference type="ARBA" id="ARBA00004651"/>
    </source>
</evidence>
<evidence type="ECO:0000256" key="3">
    <source>
        <dbReference type="ARBA" id="ARBA00022475"/>
    </source>
</evidence>
<dbReference type="InterPro" id="IPR035906">
    <property type="entry name" value="MetI-like_sf"/>
</dbReference>
<gene>
    <name evidence="10" type="ORF">SAMN05216259_112118</name>
</gene>
<feature type="transmembrane region" description="Helical" evidence="7">
    <location>
        <begin position="121"/>
        <end position="142"/>
    </location>
</feature>
<evidence type="ECO:0000256" key="6">
    <source>
        <dbReference type="ARBA" id="ARBA00023136"/>
    </source>
</evidence>
<evidence type="ECO:0000256" key="4">
    <source>
        <dbReference type="ARBA" id="ARBA00022692"/>
    </source>
</evidence>
<evidence type="ECO:0000256" key="7">
    <source>
        <dbReference type="RuleBase" id="RU363032"/>
    </source>
</evidence>
<organism evidence="10 11">
    <name type="scientific">Actinacidiphila guanduensis</name>
    <dbReference type="NCBI Taxonomy" id="310781"/>
    <lineage>
        <taxon>Bacteria</taxon>
        <taxon>Bacillati</taxon>
        <taxon>Actinomycetota</taxon>
        <taxon>Actinomycetes</taxon>
        <taxon>Kitasatosporales</taxon>
        <taxon>Streptomycetaceae</taxon>
        <taxon>Actinacidiphila</taxon>
    </lineage>
</organism>
<feature type="region of interest" description="Disordered" evidence="8">
    <location>
        <begin position="1"/>
        <end position="47"/>
    </location>
</feature>
<keyword evidence="5 7" id="KW-1133">Transmembrane helix</keyword>
<keyword evidence="4 7" id="KW-0812">Transmembrane</keyword>
<keyword evidence="3" id="KW-1003">Cell membrane</keyword>
<feature type="transmembrane region" description="Helical" evidence="7">
    <location>
        <begin position="319"/>
        <end position="339"/>
    </location>
</feature>
<dbReference type="RefSeq" id="WP_245771655.1">
    <property type="nucleotide sequence ID" value="NZ_FNIE01000012.1"/>
</dbReference>
<name>A0A1H0MA94_9ACTN</name>
<dbReference type="InterPro" id="IPR051393">
    <property type="entry name" value="ABC_transporter_permease"/>
</dbReference>
<evidence type="ECO:0000256" key="2">
    <source>
        <dbReference type="ARBA" id="ARBA00022448"/>
    </source>
</evidence>
<reference evidence="10 11" key="1">
    <citation type="submission" date="2016-10" db="EMBL/GenBank/DDBJ databases">
        <authorList>
            <person name="de Groot N.N."/>
        </authorList>
    </citation>
    <scope>NUCLEOTIDE SEQUENCE [LARGE SCALE GENOMIC DNA]</scope>
    <source>
        <strain evidence="10 11">CGMCC 4.2022</strain>
    </source>
</reference>